<dbReference type="InterPro" id="IPR051199">
    <property type="entry name" value="LPS_LOS_Heptosyltrfase"/>
</dbReference>
<dbReference type="AlphaFoldDB" id="A0AAW3UU69"/>
<evidence type="ECO:0000256" key="1">
    <source>
        <dbReference type="ARBA" id="ARBA00022676"/>
    </source>
</evidence>
<dbReference type="GO" id="GO:0009244">
    <property type="term" value="P:lipopolysaccharide core region biosynthetic process"/>
    <property type="evidence" value="ECO:0007669"/>
    <property type="project" value="TreeGrafter"/>
</dbReference>
<dbReference type="InterPro" id="IPR002201">
    <property type="entry name" value="Glyco_trans_9"/>
</dbReference>
<dbReference type="Proteomes" id="UP000518681">
    <property type="component" value="Unassembled WGS sequence"/>
</dbReference>
<sequence length="318" mass="36055">MTWQALRQLLRVRQWNVSMRQAIQTVTRVALILSPAVGDSLLMMTVARNLQKHSIAVTVFGQHAHALRDWFPGVDIQAELGDDHLAHKLHRFDTVIQMHSNRPFAGLDRMHPRVILLDHICRARSSESMADRLALFCRDEFGLLDAAKSNGITPPPGLQHRSYPLRVAIHPTASTVDKRWLASRFVQLGVELRDQGFSPQFVVAPHERADWKHVERLGMALPDLSSLDHVAAWLFECGWFIGNDSGIGHLASNLQIPTLSLFMRRGIARTWRPDWGTGRVLIGGAYLPTGRLKERYWKYLLSVGKVIQAFEQLRANFS</sequence>
<protein>
    <submittedName>
        <fullName evidence="3">ADP-heptose:LPS heptosyltransferase</fullName>
    </submittedName>
</protein>
<dbReference type="SUPFAM" id="SSF53756">
    <property type="entry name" value="UDP-Glycosyltransferase/glycogen phosphorylase"/>
    <property type="match status" value="1"/>
</dbReference>
<accession>A0AAW3UU69</accession>
<dbReference type="RefSeq" id="WP_235430106.1">
    <property type="nucleotide sequence ID" value="NZ_CP010027.1"/>
</dbReference>
<evidence type="ECO:0000313" key="3">
    <source>
        <dbReference type="EMBL" id="MBB6200500.1"/>
    </source>
</evidence>
<keyword evidence="2" id="KW-0808">Transferase</keyword>
<keyword evidence="1" id="KW-0328">Glycosyltransferase</keyword>
<evidence type="ECO:0000256" key="2">
    <source>
        <dbReference type="ARBA" id="ARBA00022679"/>
    </source>
</evidence>
<dbReference type="GO" id="GO:0005829">
    <property type="term" value="C:cytosol"/>
    <property type="evidence" value="ECO:0007669"/>
    <property type="project" value="TreeGrafter"/>
</dbReference>
<reference evidence="3 4" key="1">
    <citation type="submission" date="2020-08" db="EMBL/GenBank/DDBJ databases">
        <title>Genomic Encyclopedia of Type Strains, Phase IV (KMG-V): Genome sequencing to study the core and pangenomes of soil and plant-associated prokaryotes.</title>
        <authorList>
            <person name="Whitman W."/>
        </authorList>
    </citation>
    <scope>NUCLEOTIDE SEQUENCE [LARGE SCALE GENOMIC DNA]</scope>
    <source>
        <strain evidence="3 4">SEMIA 4013</strain>
    </source>
</reference>
<dbReference type="GO" id="GO:0008713">
    <property type="term" value="F:ADP-heptose-lipopolysaccharide heptosyltransferase activity"/>
    <property type="evidence" value="ECO:0007669"/>
    <property type="project" value="TreeGrafter"/>
</dbReference>
<dbReference type="GeneID" id="66518947"/>
<dbReference type="Gene3D" id="3.40.50.2000">
    <property type="entry name" value="Glycogen Phosphorylase B"/>
    <property type="match status" value="1"/>
</dbReference>
<dbReference type="Pfam" id="PF01075">
    <property type="entry name" value="Glyco_transf_9"/>
    <property type="match status" value="1"/>
</dbReference>
<dbReference type="PANTHER" id="PTHR30160">
    <property type="entry name" value="TETRAACYLDISACCHARIDE 4'-KINASE-RELATED"/>
    <property type="match status" value="1"/>
</dbReference>
<organism evidence="3 4">
    <name type="scientific">Paraburkholderia fungorum</name>
    <dbReference type="NCBI Taxonomy" id="134537"/>
    <lineage>
        <taxon>Bacteria</taxon>
        <taxon>Pseudomonadati</taxon>
        <taxon>Pseudomonadota</taxon>
        <taxon>Betaproteobacteria</taxon>
        <taxon>Burkholderiales</taxon>
        <taxon>Burkholderiaceae</taxon>
        <taxon>Paraburkholderia</taxon>
    </lineage>
</organism>
<name>A0AAW3UU69_9BURK</name>
<dbReference type="EMBL" id="JACIIK010000002">
    <property type="protein sequence ID" value="MBB6200500.1"/>
    <property type="molecule type" value="Genomic_DNA"/>
</dbReference>
<evidence type="ECO:0000313" key="4">
    <source>
        <dbReference type="Proteomes" id="UP000518681"/>
    </source>
</evidence>
<gene>
    <name evidence="3" type="ORF">GGD69_001346</name>
</gene>
<proteinExistence type="predicted"/>
<comment type="caution">
    <text evidence="3">The sequence shown here is derived from an EMBL/GenBank/DDBJ whole genome shotgun (WGS) entry which is preliminary data.</text>
</comment>